<evidence type="ECO:0000313" key="2">
    <source>
        <dbReference type="EnsemblPlants" id="ONIVA05G13890.1"/>
    </source>
</evidence>
<reference evidence="2" key="2">
    <citation type="submission" date="2018-04" db="EMBL/GenBank/DDBJ databases">
        <title>OnivRS2 (Oryza nivara Reference Sequence Version 2).</title>
        <authorList>
            <person name="Zhang J."/>
            <person name="Kudrna D."/>
            <person name="Lee S."/>
            <person name="Talag J."/>
            <person name="Rajasekar S."/>
            <person name="Welchert J."/>
            <person name="Hsing Y.-I."/>
            <person name="Wing R.A."/>
        </authorList>
    </citation>
    <scope>NUCLEOTIDE SEQUENCE [LARGE SCALE GENOMIC DNA]</scope>
    <source>
        <strain evidence="2">SL10</strain>
    </source>
</reference>
<dbReference type="EnsemblPlants" id="ONIVA05G13890.1">
    <property type="protein sequence ID" value="ONIVA05G13890.1"/>
    <property type="gene ID" value="ONIVA05G13890"/>
</dbReference>
<dbReference type="HOGENOM" id="CLU_2076879_0_0_1"/>
<proteinExistence type="predicted"/>
<keyword evidence="3" id="KW-1185">Reference proteome</keyword>
<organism evidence="2">
    <name type="scientific">Oryza nivara</name>
    <name type="common">Indian wild rice</name>
    <name type="synonym">Oryza sativa f. spontanea</name>
    <dbReference type="NCBI Taxonomy" id="4536"/>
    <lineage>
        <taxon>Eukaryota</taxon>
        <taxon>Viridiplantae</taxon>
        <taxon>Streptophyta</taxon>
        <taxon>Embryophyta</taxon>
        <taxon>Tracheophyta</taxon>
        <taxon>Spermatophyta</taxon>
        <taxon>Magnoliopsida</taxon>
        <taxon>Liliopsida</taxon>
        <taxon>Poales</taxon>
        <taxon>Poaceae</taxon>
        <taxon>BOP clade</taxon>
        <taxon>Oryzoideae</taxon>
        <taxon>Oryzeae</taxon>
        <taxon>Oryzinae</taxon>
        <taxon>Oryza</taxon>
    </lineage>
</organism>
<sequence length="118" mass="12112">MPTGFVRDEAKGGKSGGVAPLRRPAAHVPCSFTARSASSKKGVEECSRQEVYEKAPTPARGGKKCCNASQHTFTTAPCIGDLPVTAKPSRMLAGKIAIGLFGDEVPAGASRLLSLGVG</sequence>
<evidence type="ECO:0000256" key="1">
    <source>
        <dbReference type="SAM" id="MobiDB-lite"/>
    </source>
</evidence>
<dbReference type="AlphaFoldDB" id="A0A0E0HDA2"/>
<dbReference type="Gramene" id="ONIVA05G13890.1">
    <property type="protein sequence ID" value="ONIVA05G13890.1"/>
    <property type="gene ID" value="ONIVA05G13890"/>
</dbReference>
<dbReference type="Proteomes" id="UP000006591">
    <property type="component" value="Chromosome 5"/>
</dbReference>
<protein>
    <submittedName>
        <fullName evidence="2">Uncharacterized protein</fullName>
    </submittedName>
</protein>
<feature type="compositionally biased region" description="Basic and acidic residues" evidence="1">
    <location>
        <begin position="1"/>
        <end position="12"/>
    </location>
</feature>
<feature type="region of interest" description="Disordered" evidence="1">
    <location>
        <begin position="1"/>
        <end position="22"/>
    </location>
</feature>
<accession>A0A0E0HDA2</accession>
<reference evidence="2" key="1">
    <citation type="submission" date="2015-04" db="UniProtKB">
        <authorList>
            <consortium name="EnsemblPlants"/>
        </authorList>
    </citation>
    <scope>IDENTIFICATION</scope>
    <source>
        <strain evidence="2">SL10</strain>
    </source>
</reference>
<name>A0A0E0HDA2_ORYNI</name>
<evidence type="ECO:0000313" key="3">
    <source>
        <dbReference type="Proteomes" id="UP000006591"/>
    </source>
</evidence>